<feature type="compositionally biased region" description="Basic and acidic residues" evidence="1">
    <location>
        <begin position="19"/>
        <end position="33"/>
    </location>
</feature>
<proteinExistence type="predicted"/>
<keyword evidence="3" id="KW-1185">Reference proteome</keyword>
<dbReference type="Proteomes" id="UP001287286">
    <property type="component" value="Unassembled WGS sequence"/>
</dbReference>
<gene>
    <name evidence="2" type="ORF">Purlil1_3977</name>
</gene>
<sequence>MSSTKATCGPDTRSSDAASHTHDRIPATPDRHAPQSVMMARYLANDHNDPINARMLRACQATVPGPAAVSPGRTPATTQRDGTVVRNDAGV</sequence>
<reference evidence="2 3" key="1">
    <citation type="journal article" date="2024" name="Microbiol. Resour. Announc.">
        <title>Genome annotations for the ascomycete fungi Trichoderma harzianum, Trichoderma aggressivum, and Purpureocillium lilacinum.</title>
        <authorList>
            <person name="Beijen E.P.W."/>
            <person name="Ohm R.A."/>
        </authorList>
    </citation>
    <scope>NUCLEOTIDE SEQUENCE [LARGE SCALE GENOMIC DNA]</scope>
    <source>
        <strain evidence="2 3">CBS 150709</strain>
    </source>
</reference>
<feature type="region of interest" description="Disordered" evidence="1">
    <location>
        <begin position="1"/>
        <end position="35"/>
    </location>
</feature>
<accession>A0ABR0C5H4</accession>
<feature type="region of interest" description="Disordered" evidence="1">
    <location>
        <begin position="64"/>
        <end position="91"/>
    </location>
</feature>
<organism evidence="2 3">
    <name type="scientific">Purpureocillium lilacinum</name>
    <name type="common">Paecilomyces lilacinus</name>
    <dbReference type="NCBI Taxonomy" id="33203"/>
    <lineage>
        <taxon>Eukaryota</taxon>
        <taxon>Fungi</taxon>
        <taxon>Dikarya</taxon>
        <taxon>Ascomycota</taxon>
        <taxon>Pezizomycotina</taxon>
        <taxon>Sordariomycetes</taxon>
        <taxon>Hypocreomycetidae</taxon>
        <taxon>Hypocreales</taxon>
        <taxon>Ophiocordycipitaceae</taxon>
        <taxon>Purpureocillium</taxon>
    </lineage>
</organism>
<evidence type="ECO:0000313" key="3">
    <source>
        <dbReference type="Proteomes" id="UP001287286"/>
    </source>
</evidence>
<evidence type="ECO:0000313" key="2">
    <source>
        <dbReference type="EMBL" id="KAK4091547.1"/>
    </source>
</evidence>
<comment type="caution">
    <text evidence="2">The sequence shown here is derived from an EMBL/GenBank/DDBJ whole genome shotgun (WGS) entry which is preliminary data.</text>
</comment>
<dbReference type="EMBL" id="JAWRVI010000011">
    <property type="protein sequence ID" value="KAK4091547.1"/>
    <property type="molecule type" value="Genomic_DNA"/>
</dbReference>
<name>A0ABR0C5H4_PURLI</name>
<evidence type="ECO:0000256" key="1">
    <source>
        <dbReference type="SAM" id="MobiDB-lite"/>
    </source>
</evidence>
<protein>
    <submittedName>
        <fullName evidence="2">Uncharacterized protein</fullName>
    </submittedName>
</protein>